<dbReference type="Pfam" id="PF04199">
    <property type="entry name" value="Cyclase"/>
    <property type="match status" value="1"/>
</dbReference>
<dbReference type="RefSeq" id="WP_083943863.1">
    <property type="nucleotide sequence ID" value="NZ_FTMS01000010.1"/>
</dbReference>
<dbReference type="Proteomes" id="UP000186400">
    <property type="component" value="Unassembled WGS sequence"/>
</dbReference>
<reference evidence="1 2" key="1">
    <citation type="submission" date="2017-01" db="EMBL/GenBank/DDBJ databases">
        <authorList>
            <person name="Mah S.A."/>
            <person name="Swanson W.J."/>
            <person name="Moy G.W."/>
            <person name="Vacquier V.D."/>
        </authorList>
    </citation>
    <scope>NUCLEOTIDE SEQUENCE [LARGE SCALE GENOMIC DNA]</scope>
    <source>
        <strain evidence="1 2">ASpG1</strain>
    </source>
</reference>
<gene>
    <name evidence="1" type="ORF">SAMN05920897_1105</name>
</gene>
<dbReference type="EMBL" id="FTMS01000010">
    <property type="protein sequence ID" value="SIQ51223.1"/>
    <property type="molecule type" value="Genomic_DNA"/>
</dbReference>
<dbReference type="STRING" id="159291.SAMN05920897_1105"/>
<dbReference type="InterPro" id="IPR007325">
    <property type="entry name" value="KFase/CYL"/>
</dbReference>
<name>A0A1N6TD32_9SPIO</name>
<evidence type="ECO:0000313" key="1">
    <source>
        <dbReference type="EMBL" id="SIQ51223.1"/>
    </source>
</evidence>
<dbReference type="AlphaFoldDB" id="A0A1N6TD32"/>
<sequence>MKDMKVIDLSIPLGIGTPPWPTYEPLEVKYFKRLAPNGANGQLVTHSNHIGTHLDGEIHFYTPGKDIASLDMDFLVHEGVIVDLSDVAGEYDVYTSQMIEDRVEVKEGDILIISTGYHQYSWDQPTADEVTYMVKHPGPDREFAEWAKKKKLRWIGVDCGSADHPMNTKIRDWMPRNAAECDAHFKKKYGKGLTEVFTDDKYQLMHLEMFPHGIVHAECIGGDIDLLLNQRVTIGCFPWRFVDGESSIARIVAFVDEAQYEELMEKKSRCELTKFGDVARAKNQWLLDEARQRARKS</sequence>
<dbReference type="InterPro" id="IPR037175">
    <property type="entry name" value="KFase_sf"/>
</dbReference>
<evidence type="ECO:0000313" key="2">
    <source>
        <dbReference type="Proteomes" id="UP000186400"/>
    </source>
</evidence>
<dbReference type="PANTHER" id="PTHR31118">
    <property type="entry name" value="CYCLASE-LIKE PROTEIN 2"/>
    <property type="match status" value="1"/>
</dbReference>
<keyword evidence="2" id="KW-1185">Reference proteome</keyword>
<accession>A0A1N6TD32</accession>
<proteinExistence type="predicted"/>
<protein>
    <submittedName>
        <fullName evidence="1">Kynurenine formamidase</fullName>
    </submittedName>
</protein>
<dbReference type="GO" id="GO:0019441">
    <property type="term" value="P:L-tryptophan catabolic process to kynurenine"/>
    <property type="evidence" value="ECO:0007669"/>
    <property type="project" value="InterPro"/>
</dbReference>
<dbReference type="SUPFAM" id="SSF102198">
    <property type="entry name" value="Putative cyclase"/>
    <property type="match status" value="1"/>
</dbReference>
<dbReference type="GO" id="GO:0004061">
    <property type="term" value="F:arylformamidase activity"/>
    <property type="evidence" value="ECO:0007669"/>
    <property type="project" value="InterPro"/>
</dbReference>
<dbReference type="Gene3D" id="3.50.30.50">
    <property type="entry name" value="Putative cyclase"/>
    <property type="match status" value="1"/>
</dbReference>
<dbReference type="PANTHER" id="PTHR31118:SF32">
    <property type="entry name" value="KYNURENINE FORMAMIDASE"/>
    <property type="match status" value="1"/>
</dbReference>
<organism evidence="1 2">
    <name type="scientific">Alkalispirochaeta americana</name>
    <dbReference type="NCBI Taxonomy" id="159291"/>
    <lineage>
        <taxon>Bacteria</taxon>
        <taxon>Pseudomonadati</taxon>
        <taxon>Spirochaetota</taxon>
        <taxon>Spirochaetia</taxon>
        <taxon>Spirochaetales</taxon>
        <taxon>Spirochaetaceae</taxon>
        <taxon>Alkalispirochaeta</taxon>
    </lineage>
</organism>